<dbReference type="Pfam" id="PF13785">
    <property type="entry name" value="DUF4178"/>
    <property type="match status" value="1"/>
</dbReference>
<reference evidence="2 3" key="1">
    <citation type="submission" date="2021-01" db="EMBL/GenBank/DDBJ databases">
        <title>Whole genome shotgun sequence of Planotetraspora kaengkrachanensis NBRC 104272.</title>
        <authorList>
            <person name="Komaki H."/>
            <person name="Tamura T."/>
        </authorList>
    </citation>
    <scope>NUCLEOTIDE SEQUENCE [LARGE SCALE GENOMIC DNA]</scope>
    <source>
        <strain evidence="2 3">NBRC 104272</strain>
    </source>
</reference>
<evidence type="ECO:0000259" key="1">
    <source>
        <dbReference type="Pfam" id="PF13785"/>
    </source>
</evidence>
<dbReference type="AlphaFoldDB" id="A0A8J3M664"/>
<dbReference type="EMBL" id="BONV01000013">
    <property type="protein sequence ID" value="GIG80199.1"/>
    <property type="molecule type" value="Genomic_DNA"/>
</dbReference>
<dbReference type="Proteomes" id="UP000630097">
    <property type="component" value="Unassembled WGS sequence"/>
</dbReference>
<keyword evidence="3" id="KW-1185">Reference proteome</keyword>
<organism evidence="2 3">
    <name type="scientific">Planotetraspora kaengkrachanensis</name>
    <dbReference type="NCBI Taxonomy" id="575193"/>
    <lineage>
        <taxon>Bacteria</taxon>
        <taxon>Bacillati</taxon>
        <taxon>Actinomycetota</taxon>
        <taxon>Actinomycetes</taxon>
        <taxon>Streptosporangiales</taxon>
        <taxon>Streptosporangiaceae</taxon>
        <taxon>Planotetraspora</taxon>
    </lineage>
</organism>
<proteinExistence type="predicted"/>
<name>A0A8J3M664_9ACTN</name>
<sequence length="214" mass="23644">MTAAVVLVLGVATLVVVLGAFVATARQGRVPAPMPPLPPETPEIAPVRVPAPAADYFDPRTIKVGDTVHIQGVKSRAIGALHLSRQGDQWTEYLLDEGVRRYQWLSVEERRGSAEGEPLHLEVMLWTQVPTQGMVPAKHMLIMEGVEFFPIDRGTVAFRSEGMTGHPDRGLLDFAHYRAVDGRLLSFERVQGGQWSSFYTRPLTPGSIRVERLP</sequence>
<gene>
    <name evidence="2" type="ORF">Pka01_33260</name>
</gene>
<dbReference type="RefSeq" id="WP_203883611.1">
    <property type="nucleotide sequence ID" value="NZ_BAABHH010000011.1"/>
</dbReference>
<dbReference type="InterPro" id="IPR025235">
    <property type="entry name" value="DUF4178"/>
</dbReference>
<comment type="caution">
    <text evidence="2">The sequence shown here is derived from an EMBL/GenBank/DDBJ whole genome shotgun (WGS) entry which is preliminary data.</text>
</comment>
<evidence type="ECO:0000313" key="3">
    <source>
        <dbReference type="Proteomes" id="UP000630097"/>
    </source>
</evidence>
<evidence type="ECO:0000313" key="2">
    <source>
        <dbReference type="EMBL" id="GIG80199.1"/>
    </source>
</evidence>
<feature type="domain" description="DUF4178" evidence="1">
    <location>
        <begin position="63"/>
        <end position="205"/>
    </location>
</feature>
<accession>A0A8J3M664</accession>
<protein>
    <recommendedName>
        <fullName evidence="1">DUF4178 domain-containing protein</fullName>
    </recommendedName>
</protein>